<proteinExistence type="predicted"/>
<feature type="region of interest" description="Disordered" evidence="1">
    <location>
        <begin position="881"/>
        <end position="923"/>
    </location>
</feature>
<evidence type="ECO:0000256" key="1">
    <source>
        <dbReference type="SAM" id="MobiDB-lite"/>
    </source>
</evidence>
<feature type="compositionally biased region" description="Pro residues" evidence="1">
    <location>
        <begin position="53"/>
        <end position="99"/>
    </location>
</feature>
<accession>A0ABR3Z4C3</accession>
<dbReference type="InterPro" id="IPR039279">
    <property type="entry name" value="QRT3-like"/>
</dbReference>
<dbReference type="SUPFAM" id="SSF51126">
    <property type="entry name" value="Pectin lyase-like"/>
    <property type="match status" value="2"/>
</dbReference>
<feature type="domain" description="Rhamnogalacturonase A/B/Epimerase-like pectate lyase" evidence="2">
    <location>
        <begin position="269"/>
        <end position="477"/>
    </location>
</feature>
<sequence>MSRRVSRVVAALLFTFVFFSLQPFYRDAPLKVISHFNRPAGPVEEEAVDAPVEAPPASTPETNAPPSPLPWPPKQPVAPAPQLTPMPEPQSLPPPPRPIHPGSHSADGLSTHHHYYDNYILDLADTNPRKFTKDPELMAKYKSALQQFYDTLDEIRVVIQKCAVQNRRRLKNAKFQVPGVKDDQYNYDINYKQRRWAKLLASNLDHTPADEVQYRNRSKALKQQFWNRTELSDTTPFPDLPYWMANDEVIKADHGMQPPTAGPPLYHIWRSLRDYNAPGDGIHDATDGINMAIQANYRCASLDMDETCRTTEQTPAVVYIPPGTYLISSPIDILYNTQLVGDPLDPPTILVSSAFVGYAAIRTTVDDAHVPLGHAMRSVRNIVIDLTNAPADNSVMGIYWEAAQSSDLRNIDIYMRNNSDAAAAQTNTQIGLYFQNGRGCFLSDIYLQGGRVGAHINVEHFTVSNMIVADAQTAVVVPGRSRVGLDHLHGLTVVSAPGTHARSMRDDHVAKPDVAVGVAIDAIAASYILRGSLVLSDSVFVNVAVAISQVGYPNSNVDADHVEYKPHATTVLLRGKPGGTLSVPAWKLSVSKHEVVDKVFKETEIVEDRPVSLTVLTPGSKKSGSKTKASGSEDNSNRSWFSDWWDWWQGKLGNEEEADDHKEEHERNMLPWVTRRLPSYTDGHYEFVSVRDFGAAGDGKSDDTAALNEALESAAASGKVLFFPYGVYVVTNTVHIPVNSRIVGQAWATMEGRGSRFSWNTNYTAVKTEYNTTRLHVESQTLVPVVQVGRPGDHGVVEISDMAIALEEGRRALHLIEWNVGVDIDKPKGGAAMWNCHIRVPVGVAPLKVMDGSSAYLENVGVSIVKNKKATVLQDANYNFDLDDLPEEGEDEGEGERSKDRKDSERSEDNKEDGERSEDDKEHFEAERLKKVIDIWIKKSNREREHFLKDILIDGRGPAWVWGHGSNTVRLLPTAEEKGDVFLSGGMLKAVDVKVTMPKLKQPKQPKKGRFGSKGWAELEEAYDDENEHAQ</sequence>
<dbReference type="Gene3D" id="2.160.20.10">
    <property type="entry name" value="Single-stranded right-handed beta-helix, Pectin lyase-like"/>
    <property type="match status" value="2"/>
</dbReference>
<dbReference type="Proteomes" id="UP001583186">
    <property type="component" value="Unassembled WGS sequence"/>
</dbReference>
<dbReference type="Pfam" id="PF12708">
    <property type="entry name" value="Pect-lyase_RHGA_epim"/>
    <property type="match status" value="2"/>
</dbReference>
<dbReference type="PANTHER" id="PTHR33928:SF2">
    <property type="entry name" value="PECTATE LYASE SUPERFAMILY PROTEIN DOMAIN-CONTAINING PROTEIN-RELATED"/>
    <property type="match status" value="1"/>
</dbReference>
<feature type="compositionally biased region" description="Low complexity" evidence="1">
    <location>
        <begin position="619"/>
        <end position="632"/>
    </location>
</feature>
<feature type="compositionally biased region" description="Basic and acidic residues" evidence="1">
    <location>
        <begin position="895"/>
        <end position="909"/>
    </location>
</feature>
<name>A0ABR3Z4C3_9PEZI</name>
<organism evidence="3 4">
    <name type="scientific">Sporothrix stenoceras</name>
    <dbReference type="NCBI Taxonomy" id="5173"/>
    <lineage>
        <taxon>Eukaryota</taxon>
        <taxon>Fungi</taxon>
        <taxon>Dikarya</taxon>
        <taxon>Ascomycota</taxon>
        <taxon>Pezizomycotina</taxon>
        <taxon>Sordariomycetes</taxon>
        <taxon>Sordariomycetidae</taxon>
        <taxon>Ophiostomatales</taxon>
        <taxon>Ophiostomataceae</taxon>
        <taxon>Sporothrix</taxon>
    </lineage>
</organism>
<evidence type="ECO:0000259" key="2">
    <source>
        <dbReference type="Pfam" id="PF12708"/>
    </source>
</evidence>
<dbReference type="InterPro" id="IPR012334">
    <property type="entry name" value="Pectin_lyas_fold"/>
</dbReference>
<dbReference type="PANTHER" id="PTHR33928">
    <property type="entry name" value="POLYGALACTURONASE QRT3"/>
    <property type="match status" value="1"/>
</dbReference>
<feature type="region of interest" description="Disordered" evidence="1">
    <location>
        <begin position="616"/>
        <end position="637"/>
    </location>
</feature>
<dbReference type="InterPro" id="IPR011050">
    <property type="entry name" value="Pectin_lyase_fold/virulence"/>
</dbReference>
<dbReference type="InterPro" id="IPR024535">
    <property type="entry name" value="RHGA/B-epi-like_pectate_lyase"/>
</dbReference>
<feature type="domain" description="Rhamnogalacturonase A/B/Epimerase-like pectate lyase" evidence="2">
    <location>
        <begin position="687"/>
        <end position="773"/>
    </location>
</feature>
<comment type="caution">
    <text evidence="3">The sequence shown here is derived from an EMBL/GenBank/DDBJ whole genome shotgun (WGS) entry which is preliminary data.</text>
</comment>
<reference evidence="3 4" key="1">
    <citation type="journal article" date="2024" name="IMA Fungus">
        <title>IMA Genome - F19 : A genome assembly and annotation guide to empower mycologists, including annotated draft genome sequences of Ceratocystis pirilliformis, Diaporthe australafricana, Fusarium ophioides, Paecilomyces lecythidis, and Sporothrix stenoceras.</title>
        <authorList>
            <person name="Aylward J."/>
            <person name="Wilson A.M."/>
            <person name="Visagie C.M."/>
            <person name="Spraker J."/>
            <person name="Barnes I."/>
            <person name="Buitendag C."/>
            <person name="Ceriani C."/>
            <person name="Del Mar Angel L."/>
            <person name="du Plessis D."/>
            <person name="Fuchs T."/>
            <person name="Gasser K."/>
            <person name="Kramer D."/>
            <person name="Li W."/>
            <person name="Munsamy K."/>
            <person name="Piso A."/>
            <person name="Price J.L."/>
            <person name="Sonnekus B."/>
            <person name="Thomas C."/>
            <person name="van der Nest A."/>
            <person name="van Dijk A."/>
            <person name="van Heerden A."/>
            <person name="van Vuuren N."/>
            <person name="Yilmaz N."/>
            <person name="Duong T.A."/>
            <person name="van der Merwe N.A."/>
            <person name="Wingfield M.J."/>
            <person name="Wingfield B.D."/>
        </authorList>
    </citation>
    <scope>NUCLEOTIDE SEQUENCE [LARGE SCALE GENOMIC DNA]</scope>
    <source>
        <strain evidence="3 4">CMW 5346</strain>
    </source>
</reference>
<protein>
    <recommendedName>
        <fullName evidence="2">Rhamnogalacturonase A/B/Epimerase-like pectate lyase domain-containing protein</fullName>
    </recommendedName>
</protein>
<evidence type="ECO:0000313" key="3">
    <source>
        <dbReference type="EMBL" id="KAL1895480.1"/>
    </source>
</evidence>
<feature type="region of interest" description="Disordered" evidence="1">
    <location>
        <begin position="44"/>
        <end position="108"/>
    </location>
</feature>
<keyword evidence="4" id="KW-1185">Reference proteome</keyword>
<evidence type="ECO:0000313" key="4">
    <source>
        <dbReference type="Proteomes" id="UP001583186"/>
    </source>
</evidence>
<dbReference type="EMBL" id="JAWCUI010000027">
    <property type="protein sequence ID" value="KAL1895480.1"/>
    <property type="molecule type" value="Genomic_DNA"/>
</dbReference>
<feature type="compositionally biased region" description="Acidic residues" evidence="1">
    <location>
        <begin position="881"/>
        <end position="894"/>
    </location>
</feature>
<gene>
    <name evidence="3" type="ORF">Sste5346_005288</name>
</gene>